<evidence type="ECO:0000256" key="3">
    <source>
        <dbReference type="ARBA" id="ARBA00022505"/>
    </source>
</evidence>
<dbReference type="GO" id="GO:0071949">
    <property type="term" value="F:FAD binding"/>
    <property type="evidence" value="ECO:0007669"/>
    <property type="project" value="InterPro"/>
</dbReference>
<dbReference type="SMART" id="SM01092">
    <property type="entry name" value="CO_deh_flav_C"/>
    <property type="match status" value="1"/>
</dbReference>
<dbReference type="InterPro" id="IPR005107">
    <property type="entry name" value="CO_DH_flav_C"/>
</dbReference>
<dbReference type="Proteomes" id="UP001374579">
    <property type="component" value="Unassembled WGS sequence"/>
</dbReference>
<dbReference type="Pfam" id="PF03450">
    <property type="entry name" value="CO_deh_flav_C"/>
    <property type="match status" value="1"/>
</dbReference>
<evidence type="ECO:0000256" key="8">
    <source>
        <dbReference type="ARBA" id="ARBA00023002"/>
    </source>
</evidence>
<dbReference type="SUPFAM" id="SSF47741">
    <property type="entry name" value="CO dehydrogenase ISP C-domain like"/>
    <property type="match status" value="1"/>
</dbReference>
<dbReference type="Gene3D" id="3.90.1170.50">
    <property type="entry name" value="Aldehyde oxidase/xanthine dehydrogenase, a/b hammerhead"/>
    <property type="match status" value="1"/>
</dbReference>
<feature type="binding site" evidence="14">
    <location>
        <position position="60"/>
    </location>
    <ligand>
        <name>[2Fe-2S] cluster</name>
        <dbReference type="ChEBI" id="CHEBI:190135"/>
        <label>1</label>
    </ligand>
</feature>
<keyword evidence="3 14" id="KW-0500">Molybdenum</keyword>
<feature type="active site" description="Proton acceptor" evidence="12">
    <location>
        <position position="1266"/>
    </location>
</feature>
<feature type="domain" description="2Fe-2S ferredoxin-type" evidence="15">
    <location>
        <begin position="18"/>
        <end position="109"/>
    </location>
</feature>
<dbReference type="GO" id="GO:0051537">
    <property type="term" value="F:2 iron, 2 sulfur cluster binding"/>
    <property type="evidence" value="ECO:0007669"/>
    <property type="project" value="UniProtKB-KW"/>
</dbReference>
<dbReference type="Pfam" id="PF00941">
    <property type="entry name" value="FAD_binding_5"/>
    <property type="match status" value="1"/>
</dbReference>
<dbReference type="InterPro" id="IPR016169">
    <property type="entry name" value="FAD-bd_PCMH_sub2"/>
</dbReference>
<dbReference type="FunFam" id="3.30.365.10:FF:000001">
    <property type="entry name" value="Xanthine dehydrogenase oxidase"/>
    <property type="match status" value="1"/>
</dbReference>
<organism evidence="17 18">
    <name type="scientific">Littorina saxatilis</name>
    <dbReference type="NCBI Taxonomy" id="31220"/>
    <lineage>
        <taxon>Eukaryota</taxon>
        <taxon>Metazoa</taxon>
        <taxon>Spiralia</taxon>
        <taxon>Lophotrochozoa</taxon>
        <taxon>Mollusca</taxon>
        <taxon>Gastropoda</taxon>
        <taxon>Caenogastropoda</taxon>
        <taxon>Littorinimorpha</taxon>
        <taxon>Littorinoidea</taxon>
        <taxon>Littorinidae</taxon>
        <taxon>Littorina</taxon>
    </lineage>
</organism>
<dbReference type="InterPro" id="IPR016208">
    <property type="entry name" value="Ald_Oxase/xanthine_DH-like"/>
</dbReference>
<dbReference type="InterPro" id="IPR008274">
    <property type="entry name" value="AldOxase/xan_DH_MoCoBD1"/>
</dbReference>
<comment type="similarity">
    <text evidence="2">Belongs to the xanthine dehydrogenase family.</text>
</comment>
<dbReference type="Gene3D" id="3.30.365.10">
    <property type="entry name" value="Aldehyde oxidase/xanthine dehydrogenase, molybdopterin binding domain"/>
    <property type="match status" value="4"/>
</dbReference>
<evidence type="ECO:0000256" key="2">
    <source>
        <dbReference type="ARBA" id="ARBA00006849"/>
    </source>
</evidence>
<comment type="cofactor">
    <cofactor evidence="1 13">
        <name>FAD</name>
        <dbReference type="ChEBI" id="CHEBI:57692"/>
    </cofactor>
</comment>
<dbReference type="SUPFAM" id="SSF54665">
    <property type="entry name" value="CO dehydrogenase molybdoprotein N-domain-like"/>
    <property type="match status" value="1"/>
</dbReference>
<dbReference type="InterPro" id="IPR036683">
    <property type="entry name" value="CO_DH_flav_C_dom_sf"/>
</dbReference>
<evidence type="ECO:0000256" key="5">
    <source>
        <dbReference type="ARBA" id="ARBA00022714"/>
    </source>
</evidence>
<dbReference type="InterPro" id="IPR037165">
    <property type="entry name" value="AldOxase/xan_DH_Mopterin-bd_sf"/>
</dbReference>
<dbReference type="Pfam" id="PF20256">
    <property type="entry name" value="MoCoBD_2"/>
    <property type="match status" value="1"/>
</dbReference>
<feature type="binding site" evidence="14">
    <location>
        <position position="782"/>
    </location>
    <ligand>
        <name>Mo-molybdopterin</name>
        <dbReference type="ChEBI" id="CHEBI:71302"/>
    </ligand>
    <ligandPart>
        <name>Mo</name>
        <dbReference type="ChEBI" id="CHEBI:28685"/>
    </ligandPart>
</feature>
<evidence type="ECO:0000256" key="14">
    <source>
        <dbReference type="PIRSR" id="PIRSR000127-3"/>
    </source>
</evidence>
<feature type="binding site" evidence="14">
    <location>
        <position position="166"/>
    </location>
    <ligand>
        <name>[2Fe-2S] cluster</name>
        <dbReference type="ChEBI" id="CHEBI:190135"/>
        <label>2</label>
    </ligand>
</feature>
<keyword evidence="9 14" id="KW-0408">Iron</keyword>
<comment type="cofactor">
    <cofactor evidence="14">
        <name>[2Fe-2S] cluster</name>
        <dbReference type="ChEBI" id="CHEBI:190135"/>
    </cofactor>
    <text evidence="14">Binds 2 [2Fe-2S] clusters.</text>
</comment>
<feature type="binding site" evidence="13">
    <location>
        <position position="380"/>
    </location>
    <ligand>
        <name>FAD</name>
        <dbReference type="ChEBI" id="CHEBI:57692"/>
    </ligand>
</feature>
<gene>
    <name evidence="17" type="ORF">V1264_011254</name>
</gene>
<feature type="binding site" evidence="14">
    <location>
        <position position="1091"/>
    </location>
    <ligand>
        <name>Mo-molybdopterin</name>
        <dbReference type="ChEBI" id="CHEBI:71302"/>
    </ligand>
    <ligandPart>
        <name>Mo</name>
        <dbReference type="ChEBI" id="CHEBI:28685"/>
    </ligandPart>
</feature>
<dbReference type="GO" id="GO:0016491">
    <property type="term" value="F:oxidoreductase activity"/>
    <property type="evidence" value="ECO:0007669"/>
    <property type="project" value="UniProtKB-KW"/>
</dbReference>
<reference evidence="17 18" key="1">
    <citation type="submission" date="2024-02" db="EMBL/GenBank/DDBJ databases">
        <title>Chromosome-scale genome assembly of the rough periwinkle Littorina saxatilis.</title>
        <authorList>
            <person name="De Jode A."/>
            <person name="Faria R."/>
            <person name="Formenti G."/>
            <person name="Sims Y."/>
            <person name="Smith T.P."/>
            <person name="Tracey A."/>
            <person name="Wood J.M.D."/>
            <person name="Zagrodzka Z.B."/>
            <person name="Johannesson K."/>
            <person name="Butlin R.K."/>
            <person name="Leder E.H."/>
        </authorList>
    </citation>
    <scope>NUCLEOTIDE SEQUENCE [LARGE SCALE GENOMIC DNA]</scope>
    <source>
        <strain evidence="17">Snail1</strain>
        <tissue evidence="17">Muscle</tissue>
    </source>
</reference>
<feature type="binding site" evidence="13">
    <location>
        <position position="443"/>
    </location>
    <ligand>
        <name>FAD</name>
        <dbReference type="ChEBI" id="CHEBI:57692"/>
    </ligand>
</feature>
<protein>
    <submittedName>
        <fullName evidence="17">Uncharacterized protein</fullName>
    </submittedName>
</protein>
<feature type="binding site" evidence="14">
    <location>
        <position position="65"/>
    </location>
    <ligand>
        <name>[2Fe-2S] cluster</name>
        <dbReference type="ChEBI" id="CHEBI:190135"/>
        <label>1</label>
    </ligand>
</feature>
<dbReference type="SMART" id="SM01008">
    <property type="entry name" value="Ald_Xan_dh_C"/>
    <property type="match status" value="1"/>
</dbReference>
<evidence type="ECO:0000256" key="13">
    <source>
        <dbReference type="PIRSR" id="PIRSR000127-2"/>
    </source>
</evidence>
<dbReference type="Gene3D" id="1.10.150.120">
    <property type="entry name" value="[2Fe-2S]-binding domain"/>
    <property type="match status" value="1"/>
</dbReference>
<dbReference type="PIRSF" id="PIRSF000127">
    <property type="entry name" value="Xanthine_DH"/>
    <property type="match status" value="1"/>
</dbReference>
<proteinExistence type="inferred from homology"/>
<feature type="binding site" evidence="14">
    <location>
        <position position="926"/>
    </location>
    <ligand>
        <name>Mo-molybdopterin</name>
        <dbReference type="ChEBI" id="CHEBI:71302"/>
    </ligand>
    <ligandPart>
        <name>Mo</name>
        <dbReference type="ChEBI" id="CHEBI:28685"/>
    </ligandPart>
</feature>
<dbReference type="Gene3D" id="3.30.465.10">
    <property type="match status" value="1"/>
</dbReference>
<dbReference type="SUPFAM" id="SSF56176">
    <property type="entry name" value="FAD-binding/transporter-associated domain-like"/>
    <property type="match status" value="1"/>
</dbReference>
<dbReference type="CDD" id="cd00207">
    <property type="entry name" value="fer2"/>
    <property type="match status" value="1"/>
</dbReference>
<evidence type="ECO:0000313" key="18">
    <source>
        <dbReference type="Proteomes" id="UP001374579"/>
    </source>
</evidence>
<dbReference type="Gene3D" id="3.30.390.50">
    <property type="entry name" value="CO dehydrogenase flavoprotein, C-terminal domain"/>
    <property type="match status" value="1"/>
</dbReference>
<evidence type="ECO:0000256" key="12">
    <source>
        <dbReference type="PIRSR" id="PIRSR000127-1"/>
    </source>
</evidence>
<dbReference type="EMBL" id="JBAMIC010000002">
    <property type="protein sequence ID" value="KAK7111654.1"/>
    <property type="molecule type" value="Genomic_DNA"/>
</dbReference>
<dbReference type="InterPro" id="IPR000674">
    <property type="entry name" value="Ald_Oxase/Xan_DH_a/b"/>
</dbReference>
<dbReference type="Gene3D" id="3.30.43.10">
    <property type="entry name" value="Uridine Diphospho-n-acetylenolpyruvylglucosamine Reductase, domain 2"/>
    <property type="match status" value="1"/>
</dbReference>
<dbReference type="PROSITE" id="PS51085">
    <property type="entry name" value="2FE2S_FER_2"/>
    <property type="match status" value="1"/>
</dbReference>
<feature type="domain" description="FAD-binding PCMH-type" evidence="16">
    <location>
        <begin position="251"/>
        <end position="435"/>
    </location>
</feature>
<dbReference type="Pfam" id="PF02738">
    <property type="entry name" value="MoCoBD_1"/>
    <property type="match status" value="1"/>
</dbReference>
<feature type="binding site" evidence="14">
    <location>
        <position position="813"/>
    </location>
    <ligand>
        <name>Mo-molybdopterin</name>
        <dbReference type="ChEBI" id="CHEBI:71302"/>
    </ligand>
    <ligandPart>
        <name>Mo</name>
        <dbReference type="ChEBI" id="CHEBI:28685"/>
    </ligandPart>
</feature>
<dbReference type="SUPFAM" id="SSF56003">
    <property type="entry name" value="Molybdenum cofactor-binding domain"/>
    <property type="match status" value="1"/>
</dbReference>
<dbReference type="InterPro" id="IPR036884">
    <property type="entry name" value="2Fe-2S-bd_dom_sf"/>
</dbReference>
<evidence type="ECO:0000256" key="7">
    <source>
        <dbReference type="ARBA" id="ARBA00022827"/>
    </source>
</evidence>
<dbReference type="InterPro" id="IPR036010">
    <property type="entry name" value="2Fe-2S_ferredoxin-like_sf"/>
</dbReference>
<keyword evidence="18" id="KW-1185">Reference proteome</keyword>
<dbReference type="InterPro" id="IPR012675">
    <property type="entry name" value="Beta-grasp_dom_sf"/>
</dbReference>
<dbReference type="Pfam" id="PF01315">
    <property type="entry name" value="Ald_Xan_dh_C"/>
    <property type="match status" value="1"/>
</dbReference>
<comment type="caution">
    <text evidence="17">The sequence shown here is derived from an EMBL/GenBank/DDBJ whole genome shotgun (WGS) entry which is preliminary data.</text>
</comment>
<feature type="binding site" evidence="14">
    <location>
        <position position="91"/>
    </location>
    <ligand>
        <name>[2Fe-2S] cluster</name>
        <dbReference type="ChEBI" id="CHEBI:190135"/>
        <label>1</label>
    </ligand>
</feature>
<dbReference type="InterPro" id="IPR016167">
    <property type="entry name" value="FAD-bd_PCMH_sub1"/>
</dbReference>
<evidence type="ECO:0000256" key="4">
    <source>
        <dbReference type="ARBA" id="ARBA00022630"/>
    </source>
</evidence>
<dbReference type="InterPro" id="IPR001041">
    <property type="entry name" value="2Fe-2S_ferredoxin-type"/>
</dbReference>
<evidence type="ECO:0000256" key="10">
    <source>
        <dbReference type="ARBA" id="ARBA00023014"/>
    </source>
</evidence>
<accession>A0AAN9BV33</accession>
<evidence type="ECO:0000313" key="17">
    <source>
        <dbReference type="EMBL" id="KAK7111654.1"/>
    </source>
</evidence>
<evidence type="ECO:0000256" key="1">
    <source>
        <dbReference type="ARBA" id="ARBA00001974"/>
    </source>
</evidence>
<evidence type="ECO:0000259" key="15">
    <source>
        <dbReference type="PROSITE" id="PS51085"/>
    </source>
</evidence>
<dbReference type="InterPro" id="IPR036318">
    <property type="entry name" value="FAD-bd_PCMH-like_sf"/>
</dbReference>
<keyword evidence="5 14" id="KW-0001">2Fe-2S</keyword>
<dbReference type="Pfam" id="PF01799">
    <property type="entry name" value="Fer2_2"/>
    <property type="match status" value="1"/>
</dbReference>
<dbReference type="Pfam" id="PF00111">
    <property type="entry name" value="Fer2"/>
    <property type="match status" value="1"/>
</dbReference>
<dbReference type="Gene3D" id="3.10.20.30">
    <property type="match status" value="1"/>
</dbReference>
<dbReference type="InterPro" id="IPR046867">
    <property type="entry name" value="AldOxase/xan_DH_MoCoBD2"/>
</dbReference>
<comment type="cofactor">
    <cofactor evidence="11">
        <name>[2Fe-2S] cluster</name>
        <dbReference type="ChEBI" id="CHEBI:190135"/>
    </cofactor>
</comment>
<dbReference type="GO" id="GO:0005506">
    <property type="term" value="F:iron ion binding"/>
    <property type="evidence" value="ECO:0007669"/>
    <property type="project" value="InterPro"/>
</dbReference>
<keyword evidence="4" id="KW-0285">Flavoprotein</keyword>
<feature type="binding site" evidence="14">
    <location>
        <position position="68"/>
    </location>
    <ligand>
        <name>[2Fe-2S] cluster</name>
        <dbReference type="ChEBI" id="CHEBI:190135"/>
        <label>1</label>
    </ligand>
</feature>
<feature type="binding site" evidence="14">
    <location>
        <position position="134"/>
    </location>
    <ligand>
        <name>[2Fe-2S] cluster</name>
        <dbReference type="ChEBI" id="CHEBI:190135"/>
        <label>2</label>
    </ligand>
</feature>
<dbReference type="SUPFAM" id="SSF54292">
    <property type="entry name" value="2Fe-2S ferredoxin-like"/>
    <property type="match status" value="1"/>
</dbReference>
<sequence length="1321" mass="143418">MPATNTQKPQSNRATEGDTVTFFINGKKQTVHVQSGRYSARSTLSEYIRSLGLTGTKTACQEGGCGACAVVATFPDAQRPDHFTTHAINACLCPLFSVDGWQITTVEALGNEKDGFHPIQKRIAKTNGSQCGYCTPGVVMAMYGLLQEKPQPTEKDIEGNFDSNLCRCTGYRAILDAMKSFGVDSSDPEKCLIDIEDLNKKLCPGTGRVCTGASDHNGQAAANGAAANGAAADGTAGDVIHEAPIIRPLRLQLDGVVWVRPLSLQELGDALREHSNARVRMLFGNTSTGIFKEEGPFDVFIDISQVKELSELTVVDMGVQIGANVTLSALCAHLDRLRPSRPGFAYFEQLVQHLKLVGNVLVRNSGSIGGNLYLKHAHPDFPSDVFTMLEAAGATVSLYDSSGGSETRVSLVDLVTSVHMHGKVIKSVFLPALDRLDHYRSFKVTPRSQNAHAYVNAAVKIKVTEDHKQILGRPALVFGGIDDKLIHANATEQFLTGKEITTAVVQEGVALLKSELNPTPRPVLASPLYRIDLAASFLYKTLLGLVSPSDPKLMSGAGSLERPLSSAIQTFQEKKDEWPLKQPMPKKTALLQTSGEAIFVNDMPRFQHELCAAFVQSTVARARVQSVDPSPALEIPGVERYLSSSDITAPGRNILSPWFPLARMEDEELLSSGKIDYAGQPIGIILAETQQLADLAAQKVVVKYTDVEEPVLGIRQGIAANSFNTCDIKPVVRGNPDDALKEAQHTLEGEVSMGTQYHFYMENQVSLCVPSEDGVDLYSSTQNLDQVQAAVATVLGKTDNFVNMHVPRLGGGFGGKATTSIFPASGAALAATCTGRPVRMSLSLAANMALAGKRFPVLAKYKVGYTDEGKLQVVMVDIYMDGGFTFSNNAMLNEVLVHMDHGYYVPAWKLTPFNVRTNTPTNVACRSPGPVPALLIIETVLEHVAKSLNKHPVMVKEVNLYEKHQTDLGGHVLTYCTMREVWSRLKAQAEVDARIAEIQTFNEANQWKKRGLTMSGIKHGLMWIGTGFPAQVSIFAFDGTVTVSQSGVEMGQGLFTKVAQATAHALGVPLDMVKVRPLQSLVANNSMFTGGSTTSEQCVYAVQQCCKMLRERMQPIKAKYPDADWVTLCRKAMEAKVDLGARYTNFGEPGSPRFNYFAYCAGVFETEVDVLTGEYLVRRVDIMYDCGESLNPLIDIGQIEGAFIMGLGCHLMEDIVHDPRTGRILNDGTWEYKIPTTKDIPVDWRIHLLPDAPNPVGVNSSKAVGEPPVAMGCGPLLALRQSMEAAVKDLTGSSPFIEIESPMTPEKIQQGCKVTVQDMIL</sequence>
<comment type="cofactor">
    <cofactor evidence="14">
        <name>Mo-molybdopterin</name>
        <dbReference type="ChEBI" id="CHEBI:71302"/>
    </cofactor>
    <text evidence="14">Binds 1 Mo-molybdopterin (Mo-MPT) cofactor per subunit.</text>
</comment>
<dbReference type="InterPro" id="IPR006058">
    <property type="entry name" value="2Fe2S_fd_BS"/>
</dbReference>
<feature type="binding site" evidence="14">
    <location>
        <position position="131"/>
    </location>
    <ligand>
        <name>[2Fe-2S] cluster</name>
        <dbReference type="ChEBI" id="CHEBI:190135"/>
        <label>2</label>
    </ligand>
</feature>
<evidence type="ECO:0000256" key="9">
    <source>
        <dbReference type="ARBA" id="ARBA00023004"/>
    </source>
</evidence>
<dbReference type="PROSITE" id="PS00197">
    <property type="entry name" value="2FE2S_FER_1"/>
    <property type="match status" value="1"/>
</dbReference>
<keyword evidence="6 14" id="KW-0479">Metal-binding</keyword>
<dbReference type="PROSITE" id="PS51387">
    <property type="entry name" value="FAD_PCMH"/>
    <property type="match status" value="1"/>
</dbReference>
<dbReference type="InterPro" id="IPR036856">
    <property type="entry name" value="Ald_Oxase/Xan_DH_a/b_sf"/>
</dbReference>
<dbReference type="PANTHER" id="PTHR45444:SF3">
    <property type="entry name" value="XANTHINE DEHYDROGENASE"/>
    <property type="match status" value="1"/>
</dbReference>
<evidence type="ECO:0000256" key="11">
    <source>
        <dbReference type="ARBA" id="ARBA00034078"/>
    </source>
</evidence>
<dbReference type="InterPro" id="IPR016166">
    <property type="entry name" value="FAD-bd_PCMH"/>
</dbReference>
<keyword evidence="8" id="KW-0560">Oxidoreductase</keyword>
<dbReference type="PANTHER" id="PTHR45444">
    <property type="entry name" value="XANTHINE DEHYDROGENASE"/>
    <property type="match status" value="1"/>
</dbReference>
<evidence type="ECO:0000256" key="6">
    <source>
        <dbReference type="ARBA" id="ARBA00022723"/>
    </source>
</evidence>
<keyword evidence="10 14" id="KW-0411">Iron-sulfur</keyword>
<evidence type="ECO:0000259" key="16">
    <source>
        <dbReference type="PROSITE" id="PS51387"/>
    </source>
</evidence>
<dbReference type="InterPro" id="IPR002346">
    <property type="entry name" value="Mopterin_DH_FAD-bd"/>
</dbReference>
<feature type="binding site" evidence="13">
    <location>
        <begin position="367"/>
        <end position="371"/>
    </location>
    <ligand>
        <name>FAD</name>
        <dbReference type="ChEBI" id="CHEBI:57692"/>
    </ligand>
</feature>
<dbReference type="EMBL" id="JBAMIC010000002">
    <property type="protein sequence ID" value="KAK7111653.1"/>
    <property type="molecule type" value="Genomic_DNA"/>
</dbReference>
<feature type="binding site" evidence="14">
    <location>
        <position position="168"/>
    </location>
    <ligand>
        <name>[2Fe-2S] cluster</name>
        <dbReference type="ChEBI" id="CHEBI:190135"/>
        <label>2</label>
    </ligand>
</feature>
<keyword evidence="7 13" id="KW-0274">FAD</keyword>
<dbReference type="InterPro" id="IPR002888">
    <property type="entry name" value="2Fe-2S-bd"/>
</dbReference>
<dbReference type="SUPFAM" id="SSF55447">
    <property type="entry name" value="CO dehydrogenase flavoprotein C-terminal domain-like"/>
    <property type="match status" value="1"/>
</dbReference>
<name>A0AAN9BV33_9CAEN</name>